<evidence type="ECO:0000256" key="1">
    <source>
        <dbReference type="SAM" id="Phobius"/>
    </source>
</evidence>
<gene>
    <name evidence="2" type="ORF">SY1_05170</name>
</gene>
<reference evidence="2 3" key="2">
    <citation type="submission" date="2010-03" db="EMBL/GenBank/DDBJ databases">
        <authorList>
            <person name="Pajon A."/>
        </authorList>
    </citation>
    <scope>NUCLEOTIDE SEQUENCE [LARGE SCALE GENOMIC DNA]</scope>
    <source>
        <strain evidence="2 3">SGP1</strain>
    </source>
</reference>
<dbReference type="AlphaFoldDB" id="A0AB94IVY0"/>
<evidence type="ECO:0000313" key="3">
    <source>
        <dbReference type="Proteomes" id="UP000008957"/>
    </source>
</evidence>
<organism evidence="2 3">
    <name type="scientific">Fretibacterium fastidiosum</name>
    <dbReference type="NCBI Taxonomy" id="651822"/>
    <lineage>
        <taxon>Bacteria</taxon>
        <taxon>Thermotogati</taxon>
        <taxon>Synergistota</taxon>
        <taxon>Synergistia</taxon>
        <taxon>Synergistales</taxon>
        <taxon>Aminobacteriaceae</taxon>
        <taxon>Fretibacterium</taxon>
    </lineage>
</organism>
<dbReference type="RefSeq" id="WP_015556077.1">
    <property type="nucleotide sequence ID" value="NC_021038.1"/>
</dbReference>
<evidence type="ECO:0000313" key="2">
    <source>
        <dbReference type="EMBL" id="CBL27930.1"/>
    </source>
</evidence>
<proteinExistence type="predicted"/>
<feature type="transmembrane region" description="Helical" evidence="1">
    <location>
        <begin position="7"/>
        <end position="27"/>
    </location>
</feature>
<protein>
    <submittedName>
        <fullName evidence="2">Uncharacterized protein</fullName>
    </submittedName>
</protein>
<reference evidence="3" key="1">
    <citation type="submission" date="2010-03" db="EMBL/GenBank/DDBJ databases">
        <title>The genome sequence of Synergistetes sp. SGP1.</title>
        <authorList>
            <consortium name="metaHIT consortium -- http://www.metahit.eu/"/>
            <person name="Pajon A."/>
            <person name="Turner K."/>
            <person name="Parkhill J."/>
            <person name="Wade W."/>
            <person name="Vartoukian S."/>
        </authorList>
    </citation>
    <scope>NUCLEOTIDE SEQUENCE [LARGE SCALE GENOMIC DNA]</scope>
    <source>
        <strain evidence="3">SGP1</strain>
    </source>
</reference>
<keyword evidence="1" id="KW-0472">Membrane</keyword>
<sequence>MRLIDTRVILGLSLWILGFALMTAGWLVDALFEGWGRIPSKVLYKLGALIVAVPVIVLLWRASRLLYVHRIDIVLGINNAASFLTEAMKSL</sequence>
<name>A0AB94IVY0_9BACT</name>
<keyword evidence="1" id="KW-0812">Transmembrane</keyword>
<accession>A0AB94IVY0</accession>
<keyword evidence="1" id="KW-1133">Transmembrane helix</keyword>
<keyword evidence="3" id="KW-1185">Reference proteome</keyword>
<dbReference type="Proteomes" id="UP000008957">
    <property type="component" value="Chromosome"/>
</dbReference>
<feature type="transmembrane region" description="Helical" evidence="1">
    <location>
        <begin position="42"/>
        <end position="60"/>
    </location>
</feature>
<dbReference type="KEGG" id="sbr:SY1_05170"/>
<dbReference type="EMBL" id="FP929056">
    <property type="protein sequence ID" value="CBL27930.1"/>
    <property type="molecule type" value="Genomic_DNA"/>
</dbReference>